<protein>
    <submittedName>
        <fullName evidence="2">SFRICE_027777</fullName>
    </submittedName>
</protein>
<evidence type="ECO:0000256" key="1">
    <source>
        <dbReference type="SAM" id="Phobius"/>
    </source>
</evidence>
<keyword evidence="1" id="KW-0812">Transmembrane</keyword>
<proteinExistence type="predicted"/>
<keyword evidence="1" id="KW-1133">Transmembrane helix</keyword>
<dbReference type="AlphaFoldDB" id="A0A2H1X0N1"/>
<keyword evidence="1" id="KW-0472">Membrane</keyword>
<accession>A0A2H1X0N1</accession>
<name>A0A2H1X0N1_SPOFR</name>
<sequence>MCTSAYPFGDKRCNIIYLTSDPPQLRMGPMVIYYACIIHIKLPLESLYLLKKTASKSVA</sequence>
<evidence type="ECO:0000313" key="2">
    <source>
        <dbReference type="EMBL" id="SOQ58895.1"/>
    </source>
</evidence>
<organism evidence="2">
    <name type="scientific">Spodoptera frugiperda</name>
    <name type="common">Fall armyworm</name>
    <dbReference type="NCBI Taxonomy" id="7108"/>
    <lineage>
        <taxon>Eukaryota</taxon>
        <taxon>Metazoa</taxon>
        <taxon>Ecdysozoa</taxon>
        <taxon>Arthropoda</taxon>
        <taxon>Hexapoda</taxon>
        <taxon>Insecta</taxon>
        <taxon>Pterygota</taxon>
        <taxon>Neoptera</taxon>
        <taxon>Endopterygota</taxon>
        <taxon>Lepidoptera</taxon>
        <taxon>Glossata</taxon>
        <taxon>Ditrysia</taxon>
        <taxon>Noctuoidea</taxon>
        <taxon>Noctuidae</taxon>
        <taxon>Amphipyrinae</taxon>
        <taxon>Spodoptera</taxon>
    </lineage>
</organism>
<feature type="transmembrane region" description="Helical" evidence="1">
    <location>
        <begin position="31"/>
        <end position="50"/>
    </location>
</feature>
<reference evidence="2" key="1">
    <citation type="submission" date="2016-07" db="EMBL/GenBank/DDBJ databases">
        <authorList>
            <person name="Bretaudeau A."/>
        </authorList>
    </citation>
    <scope>NUCLEOTIDE SEQUENCE</scope>
    <source>
        <strain evidence="2">Rice</strain>
        <tissue evidence="2">Whole body</tissue>
    </source>
</reference>
<dbReference type="EMBL" id="ODYU01012529">
    <property type="protein sequence ID" value="SOQ58895.1"/>
    <property type="molecule type" value="Genomic_DNA"/>
</dbReference>
<gene>
    <name evidence="2" type="ORF">SFRICE_027777</name>
</gene>